<dbReference type="AlphaFoldDB" id="A0A6H1ZDE4"/>
<proteinExistence type="predicted"/>
<reference evidence="1" key="1">
    <citation type="submission" date="2020-03" db="EMBL/GenBank/DDBJ databases">
        <title>The deep terrestrial virosphere.</title>
        <authorList>
            <person name="Holmfeldt K."/>
            <person name="Nilsson E."/>
            <person name="Simone D."/>
            <person name="Lopez-Fernandez M."/>
            <person name="Wu X."/>
            <person name="de Brujin I."/>
            <person name="Lundin D."/>
            <person name="Andersson A."/>
            <person name="Bertilsson S."/>
            <person name="Dopson M."/>
        </authorList>
    </citation>
    <scope>NUCLEOTIDE SEQUENCE</scope>
    <source>
        <strain evidence="1">TM448A00237</strain>
        <strain evidence="2">TM448B01100</strain>
    </source>
</reference>
<evidence type="ECO:0000313" key="2">
    <source>
        <dbReference type="EMBL" id="QJH97855.1"/>
    </source>
</evidence>
<evidence type="ECO:0000313" key="1">
    <source>
        <dbReference type="EMBL" id="QJA45451.1"/>
    </source>
</evidence>
<gene>
    <name evidence="1" type="ORF">TM448A00237_0057</name>
    <name evidence="2" type="ORF">TM448B01100_0001</name>
</gene>
<accession>A0A6H1ZDE4</accession>
<dbReference type="EMBL" id="MT144705">
    <property type="protein sequence ID" value="QJH97855.1"/>
    <property type="molecule type" value="Genomic_DNA"/>
</dbReference>
<organism evidence="1">
    <name type="scientific">viral metagenome</name>
    <dbReference type="NCBI Taxonomy" id="1070528"/>
    <lineage>
        <taxon>unclassified sequences</taxon>
        <taxon>metagenomes</taxon>
        <taxon>organismal metagenomes</taxon>
    </lineage>
</organism>
<protein>
    <submittedName>
        <fullName evidence="1">Uncharacterized protein</fullName>
    </submittedName>
</protein>
<dbReference type="EMBL" id="MT143990">
    <property type="protein sequence ID" value="QJA45451.1"/>
    <property type="molecule type" value="Genomic_DNA"/>
</dbReference>
<sequence length="44" mass="5464">MTKKEELKLMEGQLEYAVKWNDTPNIKKWLYYIERIDEVEEEDD</sequence>
<name>A0A6H1ZDE4_9ZZZZ</name>